<organism evidence="5 6">
    <name type="scientific">Paenibacillus allorhizosphaerae</name>
    <dbReference type="NCBI Taxonomy" id="2849866"/>
    <lineage>
        <taxon>Bacteria</taxon>
        <taxon>Bacillati</taxon>
        <taxon>Bacillota</taxon>
        <taxon>Bacilli</taxon>
        <taxon>Bacillales</taxon>
        <taxon>Paenibacillaceae</taxon>
        <taxon>Paenibacillus</taxon>
    </lineage>
</organism>
<dbReference type="Pfam" id="PF00884">
    <property type="entry name" value="Sulfatase"/>
    <property type="match status" value="1"/>
</dbReference>
<dbReference type="PROSITE" id="PS00149">
    <property type="entry name" value="SULFATASE_2"/>
    <property type="match status" value="1"/>
</dbReference>
<evidence type="ECO:0000256" key="3">
    <source>
        <dbReference type="ARBA" id="ARBA00022837"/>
    </source>
</evidence>
<evidence type="ECO:0000313" key="6">
    <source>
        <dbReference type="Proteomes" id="UP000730618"/>
    </source>
</evidence>
<dbReference type="PROSITE" id="PS51257">
    <property type="entry name" value="PROKAR_LIPOPROTEIN"/>
    <property type="match status" value="1"/>
</dbReference>
<keyword evidence="5" id="KW-0378">Hydrolase</keyword>
<dbReference type="GO" id="GO:0016787">
    <property type="term" value="F:hydrolase activity"/>
    <property type="evidence" value="ECO:0007669"/>
    <property type="project" value="UniProtKB-KW"/>
</dbReference>
<dbReference type="InterPro" id="IPR024607">
    <property type="entry name" value="Sulfatase_CS"/>
</dbReference>
<accession>A0ABM8VQK1</accession>
<evidence type="ECO:0000259" key="4">
    <source>
        <dbReference type="Pfam" id="PF00884"/>
    </source>
</evidence>
<dbReference type="PANTHER" id="PTHR42693">
    <property type="entry name" value="ARYLSULFATASE FAMILY MEMBER"/>
    <property type="match status" value="1"/>
</dbReference>
<proteinExistence type="inferred from homology"/>
<dbReference type="Pfam" id="PF14707">
    <property type="entry name" value="Sulfatase_C"/>
    <property type="match status" value="1"/>
</dbReference>
<dbReference type="Proteomes" id="UP000730618">
    <property type="component" value="Unassembled WGS sequence"/>
</dbReference>
<keyword evidence="3" id="KW-0106">Calcium</keyword>
<dbReference type="PANTHER" id="PTHR42693:SF33">
    <property type="entry name" value="ARYLSULFATASE"/>
    <property type="match status" value="1"/>
</dbReference>
<comment type="similarity">
    <text evidence="1">Belongs to the sulfatase family.</text>
</comment>
<reference evidence="5 6" key="1">
    <citation type="submission" date="2021-06" db="EMBL/GenBank/DDBJ databases">
        <authorList>
            <person name="Criscuolo A."/>
        </authorList>
    </citation>
    <scope>NUCLEOTIDE SEQUENCE [LARGE SCALE GENOMIC DNA]</scope>
    <source>
        <strain evidence="6">CIP 111802</strain>
    </source>
</reference>
<protein>
    <submittedName>
        <fullName evidence="5">N-acetylgalactosamine-6-O-sulfatase</fullName>
        <ecNumber evidence="5">3.1.6.-</ecNumber>
    </submittedName>
</protein>
<keyword evidence="6" id="KW-1185">Reference proteome</keyword>
<evidence type="ECO:0000256" key="1">
    <source>
        <dbReference type="ARBA" id="ARBA00008779"/>
    </source>
</evidence>
<dbReference type="InterPro" id="IPR050738">
    <property type="entry name" value="Sulfatase"/>
</dbReference>
<dbReference type="EMBL" id="CAJVCE010000022">
    <property type="protein sequence ID" value="CAG7654336.1"/>
    <property type="molecule type" value="Genomic_DNA"/>
</dbReference>
<dbReference type="InterPro" id="IPR000917">
    <property type="entry name" value="Sulfatase_N"/>
</dbReference>
<sequence>MKKMTRRQFIVNGSALLAAMMSGCRKTVSDLAGMKETEEAVKRVPVRPTRDKPNLLFVFFDDAGYGDFGAYGNRQIKTPVIDQIAQYGVKFTQMYAAAPVCSPSRAALLTGRYAQRVGIPDVLGPDAKTGIGKTEKTLATYLKDQGYVSNMIGKWHLGSLPPFFPTKHGFDRFYGVLYSNDMEPFDLYENEAMVQANVDKTKLAEWYSNEAIRFIETNKDRPFFVYLAHNYPHDPQMPPREFAGKSEGGKYGDSLESADFYLGKIIETLKKNGILDNTIIMVSSDHGPGRLGSTGGLRGRKFDVYEGGIRVPLVAQWNTVIPPGTVSGEVSSLMDIVPTIVSLAGGTVDSSRVDGKNMFPLLQGQGSSPHEELYFYYRNSLNAVRSGQWKLHIAKGTQGDKTGMPELYDLAADPGEKTNLASRHPELVQALTAKIRSFDQNMKR</sequence>
<dbReference type="EC" id="3.1.6.-" evidence="5"/>
<dbReference type="RefSeq" id="WP_218101949.1">
    <property type="nucleotide sequence ID" value="NZ_CAJVCE010000022.1"/>
</dbReference>
<evidence type="ECO:0000256" key="2">
    <source>
        <dbReference type="ARBA" id="ARBA00022723"/>
    </source>
</evidence>
<comment type="caution">
    <text evidence="5">The sequence shown here is derived from an EMBL/GenBank/DDBJ whole genome shotgun (WGS) entry which is preliminary data.</text>
</comment>
<gene>
    <name evidence="5" type="ORF">PAECIP111802_05743</name>
</gene>
<evidence type="ECO:0000313" key="5">
    <source>
        <dbReference type="EMBL" id="CAG7654336.1"/>
    </source>
</evidence>
<dbReference type="PROSITE" id="PS00523">
    <property type="entry name" value="SULFATASE_1"/>
    <property type="match status" value="1"/>
</dbReference>
<name>A0ABM8VQK1_9BACL</name>
<keyword evidence="2" id="KW-0479">Metal-binding</keyword>
<dbReference type="CDD" id="cd16026">
    <property type="entry name" value="GALNS_like"/>
    <property type="match status" value="1"/>
</dbReference>
<feature type="domain" description="Sulfatase N-terminal" evidence="4">
    <location>
        <begin position="53"/>
        <end position="345"/>
    </location>
</feature>